<proteinExistence type="predicted"/>
<dbReference type="Gene3D" id="3.30.40.10">
    <property type="entry name" value="Zinc/RING finger domain, C3HC4 (zinc finger)"/>
    <property type="match status" value="1"/>
</dbReference>
<evidence type="ECO:0000313" key="10">
    <source>
        <dbReference type="Proteomes" id="UP001341840"/>
    </source>
</evidence>
<evidence type="ECO:0000259" key="8">
    <source>
        <dbReference type="PROSITE" id="PS51698"/>
    </source>
</evidence>
<dbReference type="PROSITE" id="PS51698">
    <property type="entry name" value="U_BOX"/>
    <property type="match status" value="1"/>
</dbReference>
<reference evidence="9 10" key="1">
    <citation type="journal article" date="2023" name="Plants (Basel)">
        <title>Bridging the Gap: Combining Genomics and Transcriptomics Approaches to Understand Stylosanthes scabra, an Orphan Legume from the Brazilian Caatinga.</title>
        <authorList>
            <person name="Ferreira-Neto J.R.C."/>
            <person name="da Silva M.D."/>
            <person name="Binneck E."/>
            <person name="de Melo N.F."/>
            <person name="da Silva R.H."/>
            <person name="de Melo A.L.T.M."/>
            <person name="Pandolfi V."/>
            <person name="Bustamante F.O."/>
            <person name="Brasileiro-Vidal A.C."/>
            <person name="Benko-Iseppon A.M."/>
        </authorList>
    </citation>
    <scope>NUCLEOTIDE SEQUENCE [LARGE SCALE GENOMIC DNA]</scope>
    <source>
        <tissue evidence="9">Leaves</tissue>
    </source>
</reference>
<protein>
    <recommendedName>
        <fullName evidence="3">RING-type E3 ubiquitin transferase</fullName>
        <ecNumber evidence="3">2.3.2.27</ecNumber>
    </recommendedName>
</protein>
<evidence type="ECO:0000256" key="3">
    <source>
        <dbReference type="ARBA" id="ARBA00012483"/>
    </source>
</evidence>
<dbReference type="PANTHER" id="PTHR23315">
    <property type="entry name" value="U BOX DOMAIN-CONTAINING"/>
    <property type="match status" value="1"/>
</dbReference>
<dbReference type="SUPFAM" id="SSF57850">
    <property type="entry name" value="RING/U-box"/>
    <property type="match status" value="1"/>
</dbReference>
<evidence type="ECO:0000256" key="7">
    <source>
        <dbReference type="PROSITE-ProRule" id="PRU00259"/>
    </source>
</evidence>
<dbReference type="Pfam" id="PF25598">
    <property type="entry name" value="ARM_PUB"/>
    <property type="match status" value="1"/>
</dbReference>
<dbReference type="EMBL" id="JASCZI010061969">
    <property type="protein sequence ID" value="MED6139834.1"/>
    <property type="molecule type" value="Genomic_DNA"/>
</dbReference>
<keyword evidence="6" id="KW-0833">Ubl conjugation pathway</keyword>
<dbReference type="InterPro" id="IPR000225">
    <property type="entry name" value="Armadillo"/>
</dbReference>
<keyword evidence="10" id="KW-1185">Reference proteome</keyword>
<keyword evidence="5" id="KW-0677">Repeat</keyword>
<comment type="catalytic activity">
    <reaction evidence="1">
        <text>S-ubiquitinyl-[E2 ubiquitin-conjugating enzyme]-L-cysteine + [acceptor protein]-L-lysine = [E2 ubiquitin-conjugating enzyme]-L-cysteine + N(6)-ubiquitinyl-[acceptor protein]-L-lysine.</text>
        <dbReference type="EC" id="2.3.2.27"/>
    </reaction>
</comment>
<comment type="pathway">
    <text evidence="2">Protein modification; protein ubiquitination.</text>
</comment>
<dbReference type="EC" id="2.3.2.27" evidence="3"/>
<keyword evidence="4" id="KW-0808">Transferase</keyword>
<dbReference type="Pfam" id="PF04564">
    <property type="entry name" value="U-box"/>
    <property type="match status" value="1"/>
</dbReference>
<organism evidence="9 10">
    <name type="scientific">Stylosanthes scabra</name>
    <dbReference type="NCBI Taxonomy" id="79078"/>
    <lineage>
        <taxon>Eukaryota</taxon>
        <taxon>Viridiplantae</taxon>
        <taxon>Streptophyta</taxon>
        <taxon>Embryophyta</taxon>
        <taxon>Tracheophyta</taxon>
        <taxon>Spermatophyta</taxon>
        <taxon>Magnoliopsida</taxon>
        <taxon>eudicotyledons</taxon>
        <taxon>Gunneridae</taxon>
        <taxon>Pentapetalae</taxon>
        <taxon>rosids</taxon>
        <taxon>fabids</taxon>
        <taxon>Fabales</taxon>
        <taxon>Fabaceae</taxon>
        <taxon>Papilionoideae</taxon>
        <taxon>50 kb inversion clade</taxon>
        <taxon>dalbergioids sensu lato</taxon>
        <taxon>Dalbergieae</taxon>
        <taxon>Pterocarpus clade</taxon>
        <taxon>Stylosanthes</taxon>
    </lineage>
</organism>
<evidence type="ECO:0000256" key="4">
    <source>
        <dbReference type="ARBA" id="ARBA00022679"/>
    </source>
</evidence>
<dbReference type="InterPro" id="IPR013083">
    <property type="entry name" value="Znf_RING/FYVE/PHD"/>
</dbReference>
<dbReference type="Proteomes" id="UP001341840">
    <property type="component" value="Unassembled WGS sequence"/>
</dbReference>
<gene>
    <name evidence="9" type="ORF">PIB30_087664</name>
</gene>
<evidence type="ECO:0000256" key="5">
    <source>
        <dbReference type="ARBA" id="ARBA00022737"/>
    </source>
</evidence>
<evidence type="ECO:0000256" key="1">
    <source>
        <dbReference type="ARBA" id="ARBA00000900"/>
    </source>
</evidence>
<dbReference type="InterPro" id="IPR003613">
    <property type="entry name" value="Ubox_domain"/>
</dbReference>
<dbReference type="PROSITE" id="PS50176">
    <property type="entry name" value="ARM_REPEAT"/>
    <property type="match status" value="1"/>
</dbReference>
<dbReference type="SMART" id="SM00504">
    <property type="entry name" value="Ubox"/>
    <property type="match status" value="1"/>
</dbReference>
<feature type="repeat" description="ARM" evidence="7">
    <location>
        <begin position="307"/>
        <end position="344"/>
    </location>
</feature>
<dbReference type="PANTHER" id="PTHR23315:SF276">
    <property type="entry name" value="U-BOX DOMAIN-CONTAINING PROTEIN 38"/>
    <property type="match status" value="1"/>
</dbReference>
<dbReference type="Gene3D" id="1.25.10.10">
    <property type="entry name" value="Leucine-rich Repeat Variant"/>
    <property type="match status" value="2"/>
</dbReference>
<evidence type="ECO:0000256" key="2">
    <source>
        <dbReference type="ARBA" id="ARBA00004906"/>
    </source>
</evidence>
<sequence length="545" mass="59228">MGGNGKHRWRISFHRHSKLEHQQPKHPPPPPNEFICPISASLMSDPVVVSSGQTFERLSVQVCNDLSFSPTLPDGTRPDFSTLIPNLNIRTSIHNWCKKTNTILPSPPDYSSLERIVKDAIAAAAPPPPPSDPDIRVSEKELLKAVPDNPPVIFSHAATELGPRVNHFNSGSSEESVVIGGASPGTPLPFTVRPTCFSSSSSVSSVEITEVEIQGQNPSGPLSEEEEKLVAKMKSNEVFEQEEGVISLRSLTRSSEEARVSLCTHRILSPLRSLVASRYGVVQVNAVASLVNLSLERQNKVRIVRSGFVPYLIDALKGGSTETQEHAAGALFSLALDDDNKMAIGVLGALHPLMHALRSESERTRHDSALALYHLTLVQSNRVKLVKLGAIPTLLSMVKSGTFASRVLLILCNLAVCMEGRTAMLDADAVECFVGLLRENELDSESTRENCVAALYALSHRSLRFKGLAREARAMEVLKEVAEVTGTERAREKAKRILQMMRAAGDGEDDDGLEHDGVLESGGMSRMRFRVGGNGGRNNANTTTF</sequence>
<evidence type="ECO:0000313" key="9">
    <source>
        <dbReference type="EMBL" id="MED6139834.1"/>
    </source>
</evidence>
<feature type="domain" description="U-box" evidence="8">
    <location>
        <begin position="29"/>
        <end position="103"/>
    </location>
</feature>
<evidence type="ECO:0000256" key="6">
    <source>
        <dbReference type="ARBA" id="ARBA00022786"/>
    </source>
</evidence>
<accession>A0ABU6SUJ8</accession>
<dbReference type="InterPro" id="IPR058678">
    <property type="entry name" value="ARM_PUB"/>
</dbReference>
<dbReference type="SUPFAM" id="SSF48371">
    <property type="entry name" value="ARM repeat"/>
    <property type="match status" value="1"/>
</dbReference>
<name>A0ABU6SUJ8_9FABA</name>
<comment type="caution">
    <text evidence="9">The sequence shown here is derived from an EMBL/GenBank/DDBJ whole genome shotgun (WGS) entry which is preliminary data.</text>
</comment>
<dbReference type="SMART" id="SM00185">
    <property type="entry name" value="ARM"/>
    <property type="match status" value="4"/>
</dbReference>
<dbReference type="InterPro" id="IPR011989">
    <property type="entry name" value="ARM-like"/>
</dbReference>
<dbReference type="InterPro" id="IPR016024">
    <property type="entry name" value="ARM-type_fold"/>
</dbReference>